<dbReference type="InterPro" id="IPR036890">
    <property type="entry name" value="HATPase_C_sf"/>
</dbReference>
<dbReference type="EMBL" id="CP011497">
    <property type="protein sequence ID" value="AKJ12914.1"/>
    <property type="molecule type" value="Genomic_DNA"/>
</dbReference>
<keyword evidence="1" id="KW-0723">Serine/threonine-protein kinase</keyword>
<evidence type="ECO:0000313" key="3">
    <source>
        <dbReference type="EMBL" id="AKJ12914.1"/>
    </source>
</evidence>
<dbReference type="SUPFAM" id="SSF55874">
    <property type="entry name" value="ATPase domain of HSP90 chaperone/DNA topoisomerase II/histidine kinase"/>
    <property type="match status" value="1"/>
</dbReference>
<keyword evidence="4" id="KW-1185">Reference proteome</keyword>
<sequence>MDCTGCMPRRAWKLPFLAEAEEVAALRRLLRLHLGRWGLQELSEAAQLCVSELVANVIKHVGPGTPTTLAVSMSGTRLRIEVHDPDPRALPTLTDVDADAETGRGMALIEAITDRWGVDLAPGRKATWCELRTNLNAADGHTTGSSVTRATNVLAFYADVAKLPSGATLGRLGAAVAEEAAINVIADLLHWFGAHGRDPDEALERAQIHFEADL</sequence>
<proteinExistence type="predicted"/>
<dbReference type="RefSeq" id="WP_208900635.1">
    <property type="nucleotide sequence ID" value="NZ_CP011497.1"/>
</dbReference>
<keyword evidence="1" id="KW-0418">Kinase</keyword>
<dbReference type="Gene3D" id="3.30.565.10">
    <property type="entry name" value="Histidine kinase-like ATPase, C-terminal domain"/>
    <property type="match status" value="1"/>
</dbReference>
<gene>
    <name evidence="3" type="ORF">ABB07_23625</name>
</gene>
<dbReference type="PANTHER" id="PTHR35526:SF3">
    <property type="entry name" value="ANTI-SIGMA-F FACTOR RSBW"/>
    <property type="match status" value="1"/>
</dbReference>
<dbReference type="InterPro" id="IPR050267">
    <property type="entry name" value="Anti-sigma-factor_SerPK"/>
</dbReference>
<evidence type="ECO:0000256" key="1">
    <source>
        <dbReference type="ARBA" id="ARBA00022527"/>
    </source>
</evidence>
<dbReference type="Proteomes" id="UP000035366">
    <property type="component" value="Chromosome"/>
</dbReference>
<dbReference type="PANTHER" id="PTHR35526">
    <property type="entry name" value="ANTI-SIGMA-F FACTOR RSBW-RELATED"/>
    <property type="match status" value="1"/>
</dbReference>
<protein>
    <submittedName>
        <fullName evidence="3">Regulator</fullName>
    </submittedName>
</protein>
<evidence type="ECO:0000313" key="4">
    <source>
        <dbReference type="Proteomes" id="UP000035366"/>
    </source>
</evidence>
<name>A0ABN4GMB2_9ACTN</name>
<reference evidence="3 4" key="1">
    <citation type="journal article" date="2015" name="ISME J.">
        <title>Draft Genome Sequence of Streptomyces incarnatus NRRL8089, which Produces the Nucleoside Antibiotic Sinefungin.</title>
        <authorList>
            <person name="Oshima K."/>
            <person name="Hattori M."/>
            <person name="Shimizu H."/>
            <person name="Fukuda K."/>
            <person name="Nemoto M."/>
            <person name="Inagaki K."/>
            <person name="Tamura T."/>
        </authorList>
    </citation>
    <scope>NUCLEOTIDE SEQUENCE [LARGE SCALE GENOMIC DNA]</scope>
    <source>
        <strain evidence="3 4">NRRL 8089</strain>
    </source>
</reference>
<keyword evidence="1" id="KW-0808">Transferase</keyword>
<dbReference type="CDD" id="cd16936">
    <property type="entry name" value="HATPase_RsbW-like"/>
    <property type="match status" value="1"/>
</dbReference>
<dbReference type="Pfam" id="PF13581">
    <property type="entry name" value="HATPase_c_2"/>
    <property type="match status" value="1"/>
</dbReference>
<organism evidence="3 4">
    <name type="scientific">Streptomyces incarnatus</name>
    <dbReference type="NCBI Taxonomy" id="665007"/>
    <lineage>
        <taxon>Bacteria</taxon>
        <taxon>Bacillati</taxon>
        <taxon>Actinomycetota</taxon>
        <taxon>Actinomycetes</taxon>
        <taxon>Kitasatosporales</taxon>
        <taxon>Streptomycetaceae</taxon>
        <taxon>Streptomyces</taxon>
    </lineage>
</organism>
<feature type="domain" description="Histidine kinase/HSP90-like ATPase" evidence="2">
    <location>
        <begin position="17"/>
        <end position="124"/>
    </location>
</feature>
<evidence type="ECO:0000259" key="2">
    <source>
        <dbReference type="Pfam" id="PF13581"/>
    </source>
</evidence>
<accession>A0ABN4GMB2</accession>
<dbReference type="InterPro" id="IPR003594">
    <property type="entry name" value="HATPase_dom"/>
</dbReference>